<gene>
    <name evidence="2" type="ORF">AVEN_56389_1</name>
</gene>
<organism evidence="2 3">
    <name type="scientific">Araneus ventricosus</name>
    <name type="common">Orbweaver spider</name>
    <name type="synonym">Epeira ventricosa</name>
    <dbReference type="NCBI Taxonomy" id="182803"/>
    <lineage>
        <taxon>Eukaryota</taxon>
        <taxon>Metazoa</taxon>
        <taxon>Ecdysozoa</taxon>
        <taxon>Arthropoda</taxon>
        <taxon>Chelicerata</taxon>
        <taxon>Arachnida</taxon>
        <taxon>Araneae</taxon>
        <taxon>Araneomorphae</taxon>
        <taxon>Entelegynae</taxon>
        <taxon>Araneoidea</taxon>
        <taxon>Araneidae</taxon>
        <taxon>Araneus</taxon>
    </lineage>
</organism>
<feature type="compositionally biased region" description="Polar residues" evidence="1">
    <location>
        <begin position="114"/>
        <end position="128"/>
    </location>
</feature>
<protein>
    <submittedName>
        <fullName evidence="2">Uncharacterized protein</fullName>
    </submittedName>
</protein>
<keyword evidence="3" id="KW-1185">Reference proteome</keyword>
<feature type="region of interest" description="Disordered" evidence="1">
    <location>
        <begin position="114"/>
        <end position="148"/>
    </location>
</feature>
<dbReference type="EMBL" id="BGPR01061350">
    <property type="protein sequence ID" value="GBO37030.1"/>
    <property type="molecule type" value="Genomic_DNA"/>
</dbReference>
<dbReference type="Proteomes" id="UP000499080">
    <property type="component" value="Unassembled WGS sequence"/>
</dbReference>
<comment type="caution">
    <text evidence="2">The sequence shown here is derived from an EMBL/GenBank/DDBJ whole genome shotgun (WGS) entry which is preliminary data.</text>
</comment>
<reference evidence="2 3" key="1">
    <citation type="journal article" date="2019" name="Sci. Rep.">
        <title>Orb-weaving spider Araneus ventricosus genome elucidates the spidroin gene catalogue.</title>
        <authorList>
            <person name="Kono N."/>
            <person name="Nakamura H."/>
            <person name="Ohtoshi R."/>
            <person name="Moran D.A.P."/>
            <person name="Shinohara A."/>
            <person name="Yoshida Y."/>
            <person name="Fujiwara M."/>
            <person name="Mori M."/>
            <person name="Tomita M."/>
            <person name="Arakawa K."/>
        </authorList>
    </citation>
    <scope>NUCLEOTIDE SEQUENCE [LARGE SCALE GENOMIC DNA]</scope>
</reference>
<evidence type="ECO:0000313" key="2">
    <source>
        <dbReference type="EMBL" id="GBO37030.1"/>
    </source>
</evidence>
<sequence>MTNWNRFKPFAMMSTRLPYKSHYLADLSKPTTHGTNCEIMAVGEMFPYKFQVYQNGELLAQFGEPVEVIKLRKFLGGFMEFEVLIPQAQRLVSTTSMPIEFEPWPSTSCIHSEPCSSSTAHSQPNSAVSADLTIPAAREGKRGKKRRKRFMNTICKKQLWDAPKTYAQNHPEVNRKAVENYNKNHPEVNQRVVKKL</sequence>
<evidence type="ECO:0000313" key="3">
    <source>
        <dbReference type="Proteomes" id="UP000499080"/>
    </source>
</evidence>
<proteinExistence type="predicted"/>
<dbReference type="AlphaFoldDB" id="A0A4Y2WKU6"/>
<dbReference type="OrthoDB" id="409956at2759"/>
<name>A0A4Y2WKU6_ARAVE</name>
<evidence type="ECO:0000256" key="1">
    <source>
        <dbReference type="SAM" id="MobiDB-lite"/>
    </source>
</evidence>
<accession>A0A4Y2WKU6</accession>